<accession>A0A2S0UK81</accession>
<dbReference type="PANTHER" id="PTHR30146:SF109">
    <property type="entry name" value="HTH-TYPE TRANSCRIPTIONAL REGULATOR GALS"/>
    <property type="match status" value="1"/>
</dbReference>
<reference evidence="5 6" key="1">
    <citation type="submission" date="2018-04" db="EMBL/GenBank/DDBJ databases">
        <title>Genome sequencing of Gemmobacter.</title>
        <authorList>
            <person name="Yi H."/>
            <person name="Baek M.-G."/>
        </authorList>
    </citation>
    <scope>NUCLEOTIDE SEQUENCE [LARGE SCALE GENOMIC DNA]</scope>
    <source>
        <strain evidence="5 6">HYN0069</strain>
    </source>
</reference>
<dbReference type="PANTHER" id="PTHR30146">
    <property type="entry name" value="LACI-RELATED TRANSCRIPTIONAL REPRESSOR"/>
    <property type="match status" value="1"/>
</dbReference>
<dbReference type="Pfam" id="PF00532">
    <property type="entry name" value="Peripla_BP_1"/>
    <property type="match status" value="1"/>
</dbReference>
<dbReference type="KEGG" id="geh:HYN69_06555"/>
<keyword evidence="1" id="KW-0805">Transcription regulation</keyword>
<keyword evidence="2" id="KW-0238">DNA-binding</keyword>
<dbReference type="GO" id="GO:0003700">
    <property type="term" value="F:DNA-binding transcription factor activity"/>
    <property type="evidence" value="ECO:0007669"/>
    <property type="project" value="TreeGrafter"/>
</dbReference>
<dbReference type="SUPFAM" id="SSF53822">
    <property type="entry name" value="Periplasmic binding protein-like I"/>
    <property type="match status" value="1"/>
</dbReference>
<dbReference type="InterPro" id="IPR001761">
    <property type="entry name" value="Peripla_BP/Lac1_sug-bd_dom"/>
</dbReference>
<evidence type="ECO:0000313" key="5">
    <source>
        <dbReference type="EMBL" id="AWB48213.1"/>
    </source>
</evidence>
<dbReference type="InterPro" id="IPR010982">
    <property type="entry name" value="Lambda_DNA-bd_dom_sf"/>
</dbReference>
<dbReference type="CDD" id="cd01392">
    <property type="entry name" value="HTH_LacI"/>
    <property type="match status" value="1"/>
</dbReference>
<dbReference type="Gene3D" id="3.40.50.2300">
    <property type="match status" value="2"/>
</dbReference>
<dbReference type="EMBL" id="CP028918">
    <property type="protein sequence ID" value="AWB48213.1"/>
    <property type="molecule type" value="Genomic_DNA"/>
</dbReference>
<dbReference type="PROSITE" id="PS50932">
    <property type="entry name" value="HTH_LACI_2"/>
    <property type="match status" value="1"/>
</dbReference>
<dbReference type="OrthoDB" id="60111at2"/>
<dbReference type="Pfam" id="PF00356">
    <property type="entry name" value="LacI"/>
    <property type="match status" value="1"/>
</dbReference>
<keyword evidence="6" id="KW-1185">Reference proteome</keyword>
<proteinExistence type="predicted"/>
<evidence type="ECO:0000256" key="2">
    <source>
        <dbReference type="ARBA" id="ARBA00023125"/>
    </source>
</evidence>
<dbReference type="Gene3D" id="1.10.260.40">
    <property type="entry name" value="lambda repressor-like DNA-binding domains"/>
    <property type="match status" value="1"/>
</dbReference>
<sequence length="342" mass="36529">MPHDSASPRPTAGMTRPTLKTIAAETGLAVATVSRALKDAPDIGAATKTRVAEAAARLGYRPNRAGVRLRTGKTHVIALILSTEADAMTHTAQLLNAIARGLRGTPYHLVVMPFFPDEDQMAPVRYIVETGSADGVILNQTRADDPRIRYLHDRRFPFATHGRSDMGLTHPFFDYDNEAFARTAVRALAARGRKRLLLIAPPPDHSYARHMTAGFLDEAARAGLSAQVADDITSDSAGAEIEAAIARRFASDPPDGLISASTTATMALVTGAERGGATLTRDFDAVGKEATPFLARFRPGLIALPEDVARAGAFLTRAVLAAIDGADPTLWQFVDRPDITDA</sequence>
<name>A0A2S0UK81_9RHOB</name>
<evidence type="ECO:0000256" key="1">
    <source>
        <dbReference type="ARBA" id="ARBA00023015"/>
    </source>
</evidence>
<keyword evidence="3" id="KW-0804">Transcription</keyword>
<dbReference type="AlphaFoldDB" id="A0A2S0UK81"/>
<dbReference type="Proteomes" id="UP000244496">
    <property type="component" value="Chromosome"/>
</dbReference>
<organism evidence="5 6">
    <name type="scientific">Paragemmobacter aquarius</name>
    <dbReference type="NCBI Taxonomy" id="2169400"/>
    <lineage>
        <taxon>Bacteria</taxon>
        <taxon>Pseudomonadati</taxon>
        <taxon>Pseudomonadota</taxon>
        <taxon>Alphaproteobacteria</taxon>
        <taxon>Rhodobacterales</taxon>
        <taxon>Paracoccaceae</taxon>
        <taxon>Paragemmobacter</taxon>
    </lineage>
</organism>
<evidence type="ECO:0000259" key="4">
    <source>
        <dbReference type="PROSITE" id="PS50932"/>
    </source>
</evidence>
<dbReference type="SMART" id="SM00354">
    <property type="entry name" value="HTH_LACI"/>
    <property type="match status" value="1"/>
</dbReference>
<dbReference type="SUPFAM" id="SSF47413">
    <property type="entry name" value="lambda repressor-like DNA-binding domains"/>
    <property type="match status" value="1"/>
</dbReference>
<evidence type="ECO:0000256" key="3">
    <source>
        <dbReference type="ARBA" id="ARBA00023163"/>
    </source>
</evidence>
<gene>
    <name evidence="5" type="ORF">HYN69_06555</name>
</gene>
<dbReference type="InterPro" id="IPR028082">
    <property type="entry name" value="Peripla_BP_I"/>
</dbReference>
<protein>
    <submittedName>
        <fullName evidence="5">Transcriptional regulator</fullName>
    </submittedName>
</protein>
<dbReference type="CDD" id="cd20009">
    <property type="entry name" value="PBP1_RafR-like"/>
    <property type="match status" value="1"/>
</dbReference>
<dbReference type="InterPro" id="IPR000843">
    <property type="entry name" value="HTH_LacI"/>
</dbReference>
<feature type="domain" description="HTH lacI-type" evidence="4">
    <location>
        <begin position="17"/>
        <end position="71"/>
    </location>
</feature>
<dbReference type="GO" id="GO:0000976">
    <property type="term" value="F:transcription cis-regulatory region binding"/>
    <property type="evidence" value="ECO:0007669"/>
    <property type="project" value="TreeGrafter"/>
</dbReference>
<evidence type="ECO:0000313" key="6">
    <source>
        <dbReference type="Proteomes" id="UP000244496"/>
    </source>
</evidence>